<dbReference type="EMBL" id="CP026114">
    <property type="protein sequence ID" value="AUT66676.1"/>
    <property type="molecule type" value="Genomic_DNA"/>
</dbReference>
<protein>
    <submittedName>
        <fullName evidence="2">DUF4148 domain-containing protein</fullName>
    </submittedName>
</protein>
<feature type="signal peptide" evidence="1">
    <location>
        <begin position="1"/>
        <end position="24"/>
    </location>
</feature>
<dbReference type="Proteomes" id="UP000243502">
    <property type="component" value="Chromosome 4"/>
</dbReference>
<feature type="chain" id="PRO_5014404943" evidence="1">
    <location>
        <begin position="25"/>
        <end position="89"/>
    </location>
</feature>
<proteinExistence type="predicted"/>
<evidence type="ECO:0000256" key="1">
    <source>
        <dbReference type="SAM" id="SignalP"/>
    </source>
</evidence>
<dbReference type="RefSeq" id="WP_081921355.1">
    <property type="nucleotide sequence ID" value="NZ_CP026114.1"/>
</dbReference>
<accession>A0A2I8F477</accession>
<dbReference type="InterPro" id="IPR025421">
    <property type="entry name" value="DUF4148"/>
</dbReference>
<dbReference type="OrthoDB" id="9133496at2"/>
<gene>
    <name evidence="2" type="ORF">C2L65_44595</name>
</gene>
<evidence type="ECO:0000313" key="2">
    <source>
        <dbReference type="EMBL" id="AUT66676.1"/>
    </source>
</evidence>
<dbReference type="KEGG" id="pter:C2L65_44595"/>
<dbReference type="AlphaFoldDB" id="A0A2I8F477"/>
<evidence type="ECO:0000313" key="3">
    <source>
        <dbReference type="Proteomes" id="UP000243502"/>
    </source>
</evidence>
<organism evidence="2 3">
    <name type="scientific">Paraburkholderia terrae</name>
    <dbReference type="NCBI Taxonomy" id="311230"/>
    <lineage>
        <taxon>Bacteria</taxon>
        <taxon>Pseudomonadati</taxon>
        <taxon>Pseudomonadota</taxon>
        <taxon>Betaproteobacteria</taxon>
        <taxon>Burkholderiales</taxon>
        <taxon>Burkholderiaceae</taxon>
        <taxon>Paraburkholderia</taxon>
    </lineage>
</organism>
<name>A0A2I8F477_9BURK</name>
<reference evidence="2 3" key="1">
    <citation type="submission" date="2018-01" db="EMBL/GenBank/DDBJ databases">
        <title>Species boundaries and ecological features among Paraburkholderia terrae DSMZ17804T, P. hospita DSMZ17164T and P. caribensis DSMZ13236T.</title>
        <authorList>
            <person name="Pratama A.A."/>
        </authorList>
    </citation>
    <scope>NUCLEOTIDE SEQUENCE [LARGE SCALE GENOMIC DNA]</scope>
    <source>
        <strain evidence="2 3">DSM 17804</strain>
    </source>
</reference>
<dbReference type="Pfam" id="PF13663">
    <property type="entry name" value="DUF4148"/>
    <property type="match status" value="1"/>
</dbReference>
<sequence>MKSTIVITAIVGALFALPVFSASAQEVPQPASTGTGLVSSASSAATAQSGNWAPSYGHEKTRAEVRQELIQAQNDGQLKSLNSTVYFGS</sequence>
<keyword evidence="1" id="KW-0732">Signal</keyword>